<dbReference type="EMBL" id="UINC01211962">
    <property type="protein sequence ID" value="SVE36084.1"/>
    <property type="molecule type" value="Genomic_DNA"/>
</dbReference>
<sequence length="84" mass="9753">MQEITYKELKEEHGLSNKQIQKLDRKTQMILGHALKMIDGCLRSKEDCETKISTCLIYVSMATEMREKNFFEAISETIPKEALN</sequence>
<reference evidence="1" key="1">
    <citation type="submission" date="2018-05" db="EMBL/GenBank/DDBJ databases">
        <authorList>
            <person name="Lanie J.A."/>
            <person name="Ng W.-L."/>
            <person name="Kazmierczak K.M."/>
            <person name="Andrzejewski T.M."/>
            <person name="Davidsen T.M."/>
            <person name="Wayne K.J."/>
            <person name="Tettelin H."/>
            <person name="Glass J.I."/>
            <person name="Rusch D."/>
            <person name="Podicherti R."/>
            <person name="Tsui H.-C.T."/>
            <person name="Winkler M.E."/>
        </authorList>
    </citation>
    <scope>NUCLEOTIDE SEQUENCE</scope>
</reference>
<organism evidence="1">
    <name type="scientific">marine metagenome</name>
    <dbReference type="NCBI Taxonomy" id="408172"/>
    <lineage>
        <taxon>unclassified sequences</taxon>
        <taxon>metagenomes</taxon>
        <taxon>ecological metagenomes</taxon>
    </lineage>
</organism>
<gene>
    <name evidence="1" type="ORF">METZ01_LOCUS488938</name>
</gene>
<protein>
    <submittedName>
        <fullName evidence="1">Uncharacterized protein</fullName>
    </submittedName>
</protein>
<accession>A0A383CVG7</accession>
<name>A0A383CVG7_9ZZZZ</name>
<dbReference type="AlphaFoldDB" id="A0A383CVG7"/>
<proteinExistence type="predicted"/>
<evidence type="ECO:0000313" key="1">
    <source>
        <dbReference type="EMBL" id="SVE36084.1"/>
    </source>
</evidence>